<evidence type="ECO:0000313" key="1">
    <source>
        <dbReference type="EMBL" id="KAK4339402.1"/>
    </source>
</evidence>
<reference evidence="1" key="1">
    <citation type="submission" date="2023-12" db="EMBL/GenBank/DDBJ databases">
        <title>Genome assembly of Anisodus tanguticus.</title>
        <authorList>
            <person name="Wang Y.-J."/>
        </authorList>
    </citation>
    <scope>NUCLEOTIDE SEQUENCE</scope>
    <source>
        <strain evidence="1">KB-2021</strain>
        <tissue evidence="1">Leaf</tissue>
    </source>
</reference>
<dbReference type="EMBL" id="JAVYJV010000023">
    <property type="protein sequence ID" value="KAK4339402.1"/>
    <property type="molecule type" value="Genomic_DNA"/>
</dbReference>
<sequence>MISGQKELSSNHFNAHKTSCNLTNLISNNHHIHKPRAQKQSSSIFALPFT</sequence>
<organism evidence="1 2">
    <name type="scientific">Anisodus tanguticus</name>
    <dbReference type="NCBI Taxonomy" id="243964"/>
    <lineage>
        <taxon>Eukaryota</taxon>
        <taxon>Viridiplantae</taxon>
        <taxon>Streptophyta</taxon>
        <taxon>Embryophyta</taxon>
        <taxon>Tracheophyta</taxon>
        <taxon>Spermatophyta</taxon>
        <taxon>Magnoliopsida</taxon>
        <taxon>eudicotyledons</taxon>
        <taxon>Gunneridae</taxon>
        <taxon>Pentapetalae</taxon>
        <taxon>asterids</taxon>
        <taxon>lamiids</taxon>
        <taxon>Solanales</taxon>
        <taxon>Solanaceae</taxon>
        <taxon>Solanoideae</taxon>
        <taxon>Hyoscyameae</taxon>
        <taxon>Anisodus</taxon>
    </lineage>
</organism>
<keyword evidence="2" id="KW-1185">Reference proteome</keyword>
<proteinExistence type="predicted"/>
<dbReference type="AlphaFoldDB" id="A0AAE1QWB9"/>
<evidence type="ECO:0000313" key="2">
    <source>
        <dbReference type="Proteomes" id="UP001291623"/>
    </source>
</evidence>
<accession>A0AAE1QWB9</accession>
<gene>
    <name evidence="1" type="ORF">RND71_040864</name>
</gene>
<name>A0AAE1QWB9_9SOLA</name>
<dbReference type="Proteomes" id="UP001291623">
    <property type="component" value="Unassembled WGS sequence"/>
</dbReference>
<protein>
    <submittedName>
        <fullName evidence="1">Uncharacterized protein</fullName>
    </submittedName>
</protein>
<comment type="caution">
    <text evidence="1">The sequence shown here is derived from an EMBL/GenBank/DDBJ whole genome shotgun (WGS) entry which is preliminary data.</text>
</comment>